<reference evidence="3 4" key="1">
    <citation type="journal article" date="2010" name="Plant Cell">
        <title>The Chlorella variabilis NC64A genome reveals adaptation to photosymbiosis, coevolution with viruses, and cryptic sex.</title>
        <authorList>
            <person name="Blanc G."/>
            <person name="Duncan G."/>
            <person name="Agarkova I."/>
            <person name="Borodovsky M."/>
            <person name="Gurnon J."/>
            <person name="Kuo A."/>
            <person name="Lindquist E."/>
            <person name="Lucas S."/>
            <person name="Pangilinan J."/>
            <person name="Polle J."/>
            <person name="Salamov A."/>
            <person name="Terry A."/>
            <person name="Yamada T."/>
            <person name="Dunigan D.D."/>
            <person name="Grigoriev I.V."/>
            <person name="Claverie J.M."/>
            <person name="Van Etten J.L."/>
        </authorList>
    </citation>
    <scope>NUCLEOTIDE SEQUENCE [LARGE SCALE GENOMIC DNA]</scope>
    <source>
        <strain evidence="3 4">NC64A</strain>
    </source>
</reference>
<dbReference type="KEGG" id="cvr:CHLNCDRAFT_142824"/>
<dbReference type="AlphaFoldDB" id="E1Z8U5"/>
<feature type="compositionally biased region" description="Low complexity" evidence="2">
    <location>
        <begin position="578"/>
        <end position="600"/>
    </location>
</feature>
<organism evidence="4">
    <name type="scientific">Chlorella variabilis</name>
    <name type="common">Green alga</name>
    <dbReference type="NCBI Taxonomy" id="554065"/>
    <lineage>
        <taxon>Eukaryota</taxon>
        <taxon>Viridiplantae</taxon>
        <taxon>Chlorophyta</taxon>
        <taxon>core chlorophytes</taxon>
        <taxon>Trebouxiophyceae</taxon>
        <taxon>Chlorellales</taxon>
        <taxon>Chlorellaceae</taxon>
        <taxon>Chlorella clade</taxon>
        <taxon>Chlorella</taxon>
    </lineage>
</organism>
<comment type="similarity">
    <text evidence="1">Belongs to the CorA metal ion transporter (MIT) (TC 1.A.35.5) family.</text>
</comment>
<dbReference type="InParanoid" id="E1Z8U5"/>
<dbReference type="PANTHER" id="PTHR13890:SF31">
    <property type="entry name" value="MAGNESIUM TRANSPORTER MRS2-2-RELATED"/>
    <property type="match status" value="1"/>
</dbReference>
<protein>
    <recommendedName>
        <fullName evidence="5">Magnesium transporter</fullName>
    </recommendedName>
</protein>
<dbReference type="Gene3D" id="1.20.58.340">
    <property type="entry name" value="Magnesium transport protein CorA, transmembrane region"/>
    <property type="match status" value="1"/>
</dbReference>
<evidence type="ECO:0000256" key="1">
    <source>
        <dbReference type="ARBA" id="ARBA00007535"/>
    </source>
</evidence>
<feature type="region of interest" description="Disordered" evidence="2">
    <location>
        <begin position="573"/>
        <end position="600"/>
    </location>
</feature>
<accession>E1Z8U5</accession>
<evidence type="ECO:0008006" key="5">
    <source>
        <dbReference type="Google" id="ProtNLM"/>
    </source>
</evidence>
<dbReference type="OrthoDB" id="514802at2759"/>
<dbReference type="PANTHER" id="PTHR13890">
    <property type="entry name" value="RNA SPLICING PROTEIN MRS2, MITOCHONDRIAL"/>
    <property type="match status" value="1"/>
</dbReference>
<keyword evidence="4" id="KW-1185">Reference proteome</keyword>
<dbReference type="EMBL" id="GL433839">
    <property type="protein sequence ID" value="EFN57668.1"/>
    <property type="molecule type" value="Genomic_DNA"/>
</dbReference>
<feature type="region of interest" description="Disordered" evidence="2">
    <location>
        <begin position="397"/>
        <end position="516"/>
    </location>
</feature>
<dbReference type="GeneID" id="17356859"/>
<evidence type="ECO:0000256" key="2">
    <source>
        <dbReference type="SAM" id="MobiDB-lite"/>
    </source>
</evidence>
<dbReference type="Pfam" id="PF22099">
    <property type="entry name" value="MRS2-like"/>
    <property type="match status" value="1"/>
</dbReference>
<gene>
    <name evidence="3" type="ORF">CHLNCDRAFT_142824</name>
</gene>
<dbReference type="OMA" id="CAWIFFA"/>
<evidence type="ECO:0000313" key="4">
    <source>
        <dbReference type="Proteomes" id="UP000008141"/>
    </source>
</evidence>
<name>E1Z8U5_CHLVA</name>
<feature type="region of interest" description="Disordered" evidence="2">
    <location>
        <begin position="282"/>
        <end position="385"/>
    </location>
</feature>
<feature type="compositionally biased region" description="Basic residues" evidence="2">
    <location>
        <begin position="444"/>
        <end position="454"/>
    </location>
</feature>
<dbReference type="Proteomes" id="UP000008141">
    <property type="component" value="Unassembled WGS sequence"/>
</dbReference>
<dbReference type="eggNOG" id="KOG2662">
    <property type="taxonomic scope" value="Eukaryota"/>
</dbReference>
<dbReference type="GO" id="GO:0015095">
    <property type="term" value="F:magnesium ion transmembrane transporter activity"/>
    <property type="evidence" value="ECO:0007669"/>
    <property type="project" value="TreeGrafter"/>
</dbReference>
<dbReference type="RefSeq" id="XP_005849770.1">
    <property type="nucleotide sequence ID" value="XM_005849708.1"/>
</dbReference>
<evidence type="ECO:0000313" key="3">
    <source>
        <dbReference type="EMBL" id="EFN57668.1"/>
    </source>
</evidence>
<proteinExistence type="inferred from homology"/>
<feature type="compositionally biased region" description="Gly residues" evidence="2">
    <location>
        <begin position="408"/>
        <end position="428"/>
    </location>
</feature>
<dbReference type="InterPro" id="IPR039204">
    <property type="entry name" value="MRS2-like"/>
</dbReference>
<feature type="compositionally biased region" description="Polar residues" evidence="2">
    <location>
        <begin position="327"/>
        <end position="342"/>
    </location>
</feature>
<dbReference type="Gene3D" id="2.40.128.330">
    <property type="match status" value="1"/>
</dbReference>
<sequence>MQGGYGKEEAPEDQGSRIPLLWATLIETGLSEQQQASGQTLGSVISKRWLHIDHLGVPTLVEVDKHRIVAELGIRYRDLLILDPTVPTPSPCTLLIRDRALVANLESVRMIICSNAVFVLSVPKASDARVAAFPTLDNPFIKQLCKCLRTGKSTATLHDLNRHSASAFDFDAPYELRALEVGLATVTNILDREVFDLEKAAYPTIDRLAKNVNRAVLEDVRQVKQVMGKLIGRVQRLKQELEEVLEDDADMADMYLARRAMLLGEQPLAESLALAMGRSPSAQSFQDSAAPRLSPGPKSYSGEADAVQLTAGRHAARPPASRAELPQTASASSLASHFTAASAQHDGQAARQPPYPDGGGGAYPHPPHHYQGGAGLGGRDGAHSSAADLHTRTAPEHLGHHTHSRGDVAGGSGSHHGGGRRPGGGGATAGRQQWHRASTIVRTVRTRKKRRSKGRGAASPTSPEAAAAAAALAAAGGDGGGGSMPEDEGLPERSDSAPAAMEHVDDDDGSEGSSDGDVIETIIEQPAMPADAEDLLESYFIQADYVLRRLLLVSERIDDVEDLGERWWGVAGGGGSSRGAAEAGSRLAAPAGSAPAADVY</sequence>
<feature type="compositionally biased region" description="Low complexity" evidence="2">
    <location>
        <begin position="455"/>
        <end position="475"/>
    </location>
</feature>